<evidence type="ECO:0000313" key="3">
    <source>
        <dbReference type="Proteomes" id="UP000324800"/>
    </source>
</evidence>
<sequence length="473" mass="54040">INQDRIIKDIGENGKRLPPYHFRYGLQNPIAEVIYTYIYDKGWTGWTYNAKAIAQEKQLGKVTVRNAIKWLIENELVEVVRYAPYDHHKSFTHLYRILTYQDCVVPSYTTFGLTDREGNLVNWKIAYGAKSNYKKGKNVKTLFDPDNEPDIEIISKKGQKSEIIDLNFKPSEAQKTPCLSCSLVSSVESNPYTKDIEVKETKDLMMMIQERDQVSECESVDSVCVIIPDPEIASQKTSISTQNKSQSNLKPQEQESIAQIISEMELNAPLVYHLHQGNYFKTLKDYCQWKTISTFLESIVAKVGQTQVLSWVEEFIQAIENQSTNPINSVTAYFRKSIDSKCKKKQEEEVSMTQISEVGGEFSTGNVLPSQNHQTNARLVSGVDTVQPTEKTAPQQGFQSNKPKHGAKAGDNVQYVAVKHQLEDELEQHQKEFKEMILAGDYTQENKIALYRKIDEVNKQLQSWKYAHMTSHA</sequence>
<dbReference type="AlphaFoldDB" id="A0A5J4TND5"/>
<dbReference type="Proteomes" id="UP000324800">
    <property type="component" value="Unassembled WGS sequence"/>
</dbReference>
<organism evidence="2 3">
    <name type="scientific">Streblomastix strix</name>
    <dbReference type="NCBI Taxonomy" id="222440"/>
    <lineage>
        <taxon>Eukaryota</taxon>
        <taxon>Metamonada</taxon>
        <taxon>Preaxostyla</taxon>
        <taxon>Oxymonadida</taxon>
        <taxon>Streblomastigidae</taxon>
        <taxon>Streblomastix</taxon>
    </lineage>
</organism>
<evidence type="ECO:0000256" key="1">
    <source>
        <dbReference type="SAM" id="Coils"/>
    </source>
</evidence>
<feature type="non-terminal residue" evidence="2">
    <location>
        <position position="1"/>
    </location>
</feature>
<reference evidence="2 3" key="1">
    <citation type="submission" date="2019-03" db="EMBL/GenBank/DDBJ databases">
        <title>Single cell metagenomics reveals metabolic interactions within the superorganism composed of flagellate Streblomastix strix and complex community of Bacteroidetes bacteria on its surface.</title>
        <authorList>
            <person name="Treitli S.C."/>
            <person name="Kolisko M."/>
            <person name="Husnik F."/>
            <person name="Keeling P."/>
            <person name="Hampl V."/>
        </authorList>
    </citation>
    <scope>NUCLEOTIDE SEQUENCE [LARGE SCALE GENOMIC DNA]</scope>
    <source>
        <strain evidence="2">ST1C</strain>
    </source>
</reference>
<proteinExistence type="predicted"/>
<evidence type="ECO:0000313" key="2">
    <source>
        <dbReference type="EMBL" id="KAA6359350.1"/>
    </source>
</evidence>
<name>A0A5J4TND5_9EUKA</name>
<keyword evidence="1" id="KW-0175">Coiled coil</keyword>
<protein>
    <submittedName>
        <fullName evidence="2">Uncharacterized protein</fullName>
    </submittedName>
</protein>
<feature type="non-terminal residue" evidence="2">
    <location>
        <position position="473"/>
    </location>
</feature>
<gene>
    <name evidence="2" type="ORF">EZS28_045123</name>
</gene>
<accession>A0A5J4TND5</accession>
<feature type="coiled-coil region" evidence="1">
    <location>
        <begin position="412"/>
        <end position="439"/>
    </location>
</feature>
<dbReference type="EMBL" id="SNRW01028524">
    <property type="protein sequence ID" value="KAA6359350.1"/>
    <property type="molecule type" value="Genomic_DNA"/>
</dbReference>
<comment type="caution">
    <text evidence="2">The sequence shown here is derived from an EMBL/GenBank/DDBJ whole genome shotgun (WGS) entry which is preliminary data.</text>
</comment>